<dbReference type="EMBL" id="CP063189">
    <property type="protein sequence ID" value="WCZ31836.1"/>
    <property type="molecule type" value="Genomic_DNA"/>
</dbReference>
<feature type="transmembrane region" description="Helical" evidence="1">
    <location>
        <begin position="159"/>
        <end position="178"/>
    </location>
</feature>
<evidence type="ECO:0008006" key="4">
    <source>
        <dbReference type="Google" id="ProtNLM"/>
    </source>
</evidence>
<keyword evidence="1" id="KW-1133">Transmembrane helix</keyword>
<feature type="transmembrane region" description="Helical" evidence="1">
    <location>
        <begin position="424"/>
        <end position="444"/>
    </location>
</feature>
<feature type="transmembrane region" description="Helical" evidence="1">
    <location>
        <begin position="247"/>
        <end position="268"/>
    </location>
</feature>
<gene>
    <name evidence="2" type="ORF">CMASS_01885</name>
</gene>
<proteinExistence type="predicted"/>
<keyword evidence="3" id="KW-1185">Reference proteome</keyword>
<evidence type="ECO:0000256" key="1">
    <source>
        <dbReference type="SAM" id="Phobius"/>
    </source>
</evidence>
<evidence type="ECO:0000313" key="3">
    <source>
        <dbReference type="Proteomes" id="UP001220064"/>
    </source>
</evidence>
<dbReference type="Proteomes" id="UP001220064">
    <property type="component" value="Chromosome"/>
</dbReference>
<feature type="transmembrane region" description="Helical" evidence="1">
    <location>
        <begin position="464"/>
        <end position="483"/>
    </location>
</feature>
<feature type="transmembrane region" description="Helical" evidence="1">
    <location>
        <begin position="215"/>
        <end position="235"/>
    </location>
</feature>
<feature type="transmembrane region" description="Helical" evidence="1">
    <location>
        <begin position="313"/>
        <end position="337"/>
    </location>
</feature>
<evidence type="ECO:0000313" key="2">
    <source>
        <dbReference type="EMBL" id="WCZ31836.1"/>
    </source>
</evidence>
<feature type="transmembrane region" description="Helical" evidence="1">
    <location>
        <begin position="184"/>
        <end position="203"/>
    </location>
</feature>
<sequence length="487" mass="49153">MAVATHTIRATVRIHVGTYRKELDLSLPATSSVGECVDEIIDFTGAPRITRPWRVSTAAGRRIDPTVAVRDTALVDGSVVVLSPEEHAPAPVIRGAAEALATDAAEAAPRGIPVTWSVIGAMCAAAVIHAAAPLPVALVAVGALTGAIGVWCRRRIDPTPLSIVATVAMVLAAAYWVADDVAPSLSLVCAAMALAGGFALFLGHLARLHGPRTTAAVLTCVVMAALAALGALMPGPTSALGTTRAPATASASMVLAAALITVTIAPGLTSRAAGLKVPQLPTAGEDLGVADTPPDDAGDNAARALKLYSGVTLGLTFACLPACAALAFAGSGVRFPLGWAGLPGDSVEPLVGTHADGAGFAQALLYIISGAMALHAARHREPVAEWALNALTASAAGAACLAAWVRWAEWPAGAGSSAGTEHPWVMLAVAAILAVCALTVPLWAHAVPSLEPTTVRWAERAESLAVAACLPLAAHLLGLFVLLRGLG</sequence>
<keyword evidence="1" id="KW-0472">Membrane</keyword>
<organism evidence="2 3">
    <name type="scientific">Corynebacterium massiliense DSM 45435</name>
    <dbReference type="NCBI Taxonomy" id="1121364"/>
    <lineage>
        <taxon>Bacteria</taxon>
        <taxon>Bacillati</taxon>
        <taxon>Actinomycetota</taxon>
        <taxon>Actinomycetes</taxon>
        <taxon>Mycobacteriales</taxon>
        <taxon>Corynebacteriaceae</taxon>
        <taxon>Corynebacterium</taxon>
    </lineage>
</organism>
<feature type="transmembrane region" description="Helical" evidence="1">
    <location>
        <begin position="132"/>
        <end position="152"/>
    </location>
</feature>
<accession>A0ABY7U576</accession>
<dbReference type="InterPro" id="IPR006707">
    <property type="entry name" value="T7SS_EccD"/>
</dbReference>
<protein>
    <recommendedName>
        <fullName evidence="4">Type VII secretion integral membrane protein EccD</fullName>
    </recommendedName>
</protein>
<feature type="transmembrane region" description="Helical" evidence="1">
    <location>
        <begin position="386"/>
        <end position="404"/>
    </location>
</feature>
<reference evidence="2 3" key="1">
    <citation type="submission" date="2020-10" db="EMBL/GenBank/DDBJ databases">
        <title>Complete genome sequence of Corynebacterium massiliense DSM 45435, type strain of Corynebacterium massiliense.</title>
        <authorList>
            <person name="Busche T."/>
            <person name="Kalinowski J."/>
            <person name="Ruckert C."/>
        </authorList>
    </citation>
    <scope>NUCLEOTIDE SEQUENCE [LARGE SCALE GENOMIC DNA]</scope>
    <source>
        <strain evidence="2 3">DSM 45435</strain>
    </source>
</reference>
<dbReference type="Gene3D" id="3.10.20.90">
    <property type="entry name" value="Phosphatidylinositol 3-kinase Catalytic Subunit, Chain A, domain 1"/>
    <property type="match status" value="1"/>
</dbReference>
<keyword evidence="1" id="KW-0812">Transmembrane</keyword>
<feature type="transmembrane region" description="Helical" evidence="1">
    <location>
        <begin position="357"/>
        <end position="374"/>
    </location>
</feature>
<name>A0ABY7U576_9CORY</name>
<dbReference type="NCBIfam" id="TIGR03920">
    <property type="entry name" value="T7SS_EccD"/>
    <property type="match status" value="1"/>
</dbReference>